<feature type="transmembrane region" description="Helical" evidence="7">
    <location>
        <begin position="112"/>
        <end position="133"/>
    </location>
</feature>
<proteinExistence type="predicted"/>
<dbReference type="EMBL" id="RDEX01000001">
    <property type="protein sequence ID" value="RLY94077.1"/>
    <property type="molecule type" value="Genomic_DNA"/>
</dbReference>
<feature type="transmembrane region" description="Helical" evidence="7">
    <location>
        <begin position="21"/>
        <end position="43"/>
    </location>
</feature>
<keyword evidence="9" id="KW-1185">Reference proteome</keyword>
<dbReference type="Pfam" id="PF07690">
    <property type="entry name" value="MFS_1"/>
    <property type="match status" value="1"/>
</dbReference>
<evidence type="ECO:0000256" key="6">
    <source>
        <dbReference type="ARBA" id="ARBA00023136"/>
    </source>
</evidence>
<feature type="transmembrane region" description="Helical" evidence="7">
    <location>
        <begin position="87"/>
        <end position="106"/>
    </location>
</feature>
<dbReference type="Gene3D" id="1.20.1720.10">
    <property type="entry name" value="Multidrug resistance protein D"/>
    <property type="match status" value="1"/>
</dbReference>
<feature type="transmembrane region" description="Helical" evidence="7">
    <location>
        <begin position="379"/>
        <end position="401"/>
    </location>
</feature>
<dbReference type="InterPro" id="IPR011701">
    <property type="entry name" value="MFS"/>
</dbReference>
<feature type="transmembrane region" description="Helical" evidence="7">
    <location>
        <begin position="173"/>
        <end position="195"/>
    </location>
</feature>
<feature type="transmembrane region" description="Helical" evidence="7">
    <location>
        <begin position="291"/>
        <end position="312"/>
    </location>
</feature>
<dbReference type="GO" id="GO:0005886">
    <property type="term" value="C:plasma membrane"/>
    <property type="evidence" value="ECO:0007669"/>
    <property type="project" value="UniProtKB-SubCell"/>
</dbReference>
<dbReference type="SUPFAM" id="SSF103473">
    <property type="entry name" value="MFS general substrate transporter"/>
    <property type="match status" value="1"/>
</dbReference>
<feature type="transmembrane region" description="Helical" evidence="7">
    <location>
        <begin position="349"/>
        <end position="373"/>
    </location>
</feature>
<comment type="subcellular location">
    <subcellularLocation>
        <location evidence="1">Cell membrane</location>
        <topology evidence="1">Multi-pass membrane protein</topology>
    </subcellularLocation>
</comment>
<accession>A0A3L9LAG6</accession>
<keyword evidence="4 7" id="KW-0812">Transmembrane</keyword>
<evidence type="ECO:0000313" key="8">
    <source>
        <dbReference type="EMBL" id="RLY94077.1"/>
    </source>
</evidence>
<name>A0A3L9LAG6_9MICC</name>
<gene>
    <name evidence="8" type="ORF">EAE32_02260</name>
</gene>
<dbReference type="GO" id="GO:1990961">
    <property type="term" value="P:xenobiotic detoxification by transmembrane export across the plasma membrane"/>
    <property type="evidence" value="ECO:0007669"/>
    <property type="project" value="InterPro"/>
</dbReference>
<feature type="transmembrane region" description="Helical" evidence="7">
    <location>
        <begin position="145"/>
        <end position="167"/>
    </location>
</feature>
<dbReference type="InterPro" id="IPR050189">
    <property type="entry name" value="MFS_Efflux_Transporters"/>
</dbReference>
<keyword evidence="2" id="KW-0813">Transport</keyword>
<evidence type="ECO:0000256" key="2">
    <source>
        <dbReference type="ARBA" id="ARBA00022448"/>
    </source>
</evidence>
<dbReference type="PANTHER" id="PTHR43124">
    <property type="entry name" value="PURINE EFFLUX PUMP PBUE"/>
    <property type="match status" value="1"/>
</dbReference>
<dbReference type="AlphaFoldDB" id="A0A3L9LAG6"/>
<evidence type="ECO:0000256" key="7">
    <source>
        <dbReference type="SAM" id="Phobius"/>
    </source>
</evidence>
<evidence type="ECO:0000256" key="4">
    <source>
        <dbReference type="ARBA" id="ARBA00022692"/>
    </source>
</evidence>
<dbReference type="InterPro" id="IPR004812">
    <property type="entry name" value="Efflux_drug-R_Bcr/CmlA"/>
</dbReference>
<dbReference type="RefSeq" id="WP_121864055.1">
    <property type="nucleotide sequence ID" value="NZ_RDEX01000001.1"/>
</dbReference>
<feature type="transmembrane region" description="Helical" evidence="7">
    <location>
        <begin position="55"/>
        <end position="75"/>
    </location>
</feature>
<feature type="transmembrane region" description="Helical" evidence="7">
    <location>
        <begin position="318"/>
        <end position="337"/>
    </location>
</feature>
<keyword evidence="6 7" id="KW-0472">Membrane</keyword>
<dbReference type="PANTHER" id="PTHR43124:SF3">
    <property type="entry name" value="CHLORAMPHENICOL EFFLUX PUMP RV0191"/>
    <property type="match status" value="1"/>
</dbReference>
<dbReference type="NCBIfam" id="TIGR00710">
    <property type="entry name" value="efflux_Bcr_CflA"/>
    <property type="match status" value="1"/>
</dbReference>
<organism evidence="8 9">
    <name type="scientific">Kocuria tytonicola</name>
    <dbReference type="NCBI Taxonomy" id="2055946"/>
    <lineage>
        <taxon>Bacteria</taxon>
        <taxon>Bacillati</taxon>
        <taxon>Actinomycetota</taxon>
        <taxon>Actinomycetes</taxon>
        <taxon>Micrococcales</taxon>
        <taxon>Micrococcaceae</taxon>
        <taxon>Kocuria</taxon>
    </lineage>
</organism>
<dbReference type="InterPro" id="IPR036259">
    <property type="entry name" value="MFS_trans_sf"/>
</dbReference>
<dbReference type="CDD" id="cd17320">
    <property type="entry name" value="MFS_MdfA_MDR_like"/>
    <property type="match status" value="1"/>
</dbReference>
<keyword evidence="3" id="KW-1003">Cell membrane</keyword>
<evidence type="ECO:0000256" key="3">
    <source>
        <dbReference type="ARBA" id="ARBA00022475"/>
    </source>
</evidence>
<feature type="transmembrane region" description="Helical" evidence="7">
    <location>
        <begin position="261"/>
        <end position="279"/>
    </location>
</feature>
<feature type="transmembrane region" description="Helical" evidence="7">
    <location>
        <begin position="226"/>
        <end position="249"/>
    </location>
</feature>
<evidence type="ECO:0000256" key="1">
    <source>
        <dbReference type="ARBA" id="ARBA00004651"/>
    </source>
</evidence>
<protein>
    <submittedName>
        <fullName evidence="8">Bcr/CflA family efflux MFS transporter</fullName>
    </submittedName>
</protein>
<reference evidence="8 9" key="1">
    <citation type="submission" date="2018-10" db="EMBL/GenBank/DDBJ databases">
        <title>Kocuria tytonicola, new bacteria from the preen glands of American barn owls (Tyto furcata).</title>
        <authorList>
            <person name="Braun M.S."/>
            <person name="Wang E."/>
            <person name="Zimmermann S."/>
            <person name="Boutin S."/>
            <person name="Wagner H."/>
            <person name="Wink M."/>
        </authorList>
    </citation>
    <scope>NUCLEOTIDE SEQUENCE [LARGE SCALE GENOMIC DNA]</scope>
    <source>
        <strain evidence="8 9">473</strain>
    </source>
</reference>
<comment type="caution">
    <text evidence="8">The sequence shown here is derived from an EMBL/GenBank/DDBJ whole genome shotgun (WGS) entry which is preliminary data.</text>
</comment>
<keyword evidence="5 7" id="KW-1133">Transmembrane helix</keyword>
<dbReference type="Proteomes" id="UP000277871">
    <property type="component" value="Unassembled WGS sequence"/>
</dbReference>
<evidence type="ECO:0000256" key="5">
    <source>
        <dbReference type="ARBA" id="ARBA00022989"/>
    </source>
</evidence>
<dbReference type="GO" id="GO:0042910">
    <property type="term" value="F:xenobiotic transmembrane transporter activity"/>
    <property type="evidence" value="ECO:0007669"/>
    <property type="project" value="InterPro"/>
</dbReference>
<sequence length="415" mass="42375">MTATLDTSQESTAQDGASRSFLLSLAAVLGVGPFAIDMYLASLPQIGADFAAPSWTVQLTLTGYLVMLGAGQLVAGPVTDAFGRRRPLLLGLAVFIASCLLAAAAPSMAVLVVARMLQGAGAAMAFVVINSAVRDRVTGDAATQAFAVLVTVTSVVPMISPAVGGWVGQFFGWRPVFLVLALIGLTALGVVLRWLPESLPPQRRVALNFGPVLRAYAGHLGSWRMLLPLGALAGSFVYLFCYLGGASYVYQGHYGVGQAQFGMIFGVTGIASVLGAVMGHRLAYRMSTGRLGVLGVLVMVAGGVLSTAAALFTDSLLLLALGVGFGLLGLGACEPAFMSLCMSSAIENVGAASALLGATQFLAGALTTALIAFPASAASWAWAVTMLGVALVSLLLAGLAARRKRSATGQADAEA</sequence>
<evidence type="ECO:0000313" key="9">
    <source>
        <dbReference type="Proteomes" id="UP000277871"/>
    </source>
</evidence>